<keyword evidence="1" id="KW-0472">Membrane</keyword>
<keyword evidence="1" id="KW-0812">Transmembrane</keyword>
<feature type="transmembrane region" description="Helical" evidence="1">
    <location>
        <begin position="12"/>
        <end position="32"/>
    </location>
</feature>
<feature type="transmembrane region" description="Helical" evidence="1">
    <location>
        <begin position="101"/>
        <end position="121"/>
    </location>
</feature>
<feature type="transmembrane region" description="Helical" evidence="1">
    <location>
        <begin position="66"/>
        <end position="89"/>
    </location>
</feature>
<accession>A0A382LUG6</accession>
<name>A0A382LUG6_9ZZZZ</name>
<sequence length="132" mass="14007">MLAIIEIFFEVIFTLFGEVLLEGVICGFFCLLGDFISAIFEAAGDAVEAVGEAIEGATETVATAKVGCLMIVIMLAMGAIAGYVIYLVWPDKIFESIPVTGISLVITPLIIGGLMSLWGICKLSLNYASSYP</sequence>
<feature type="non-terminal residue" evidence="2">
    <location>
        <position position="132"/>
    </location>
</feature>
<evidence type="ECO:0000256" key="1">
    <source>
        <dbReference type="SAM" id="Phobius"/>
    </source>
</evidence>
<evidence type="ECO:0000313" key="2">
    <source>
        <dbReference type="EMBL" id="SVC38682.1"/>
    </source>
</evidence>
<gene>
    <name evidence="2" type="ORF">METZ01_LOCUS291536</name>
</gene>
<proteinExistence type="predicted"/>
<organism evidence="2">
    <name type="scientific">marine metagenome</name>
    <dbReference type="NCBI Taxonomy" id="408172"/>
    <lineage>
        <taxon>unclassified sequences</taxon>
        <taxon>metagenomes</taxon>
        <taxon>ecological metagenomes</taxon>
    </lineage>
</organism>
<dbReference type="EMBL" id="UINC01088453">
    <property type="protein sequence ID" value="SVC38682.1"/>
    <property type="molecule type" value="Genomic_DNA"/>
</dbReference>
<dbReference type="AlphaFoldDB" id="A0A382LUG6"/>
<keyword evidence="1" id="KW-1133">Transmembrane helix</keyword>
<reference evidence="2" key="1">
    <citation type="submission" date="2018-05" db="EMBL/GenBank/DDBJ databases">
        <authorList>
            <person name="Lanie J.A."/>
            <person name="Ng W.-L."/>
            <person name="Kazmierczak K.M."/>
            <person name="Andrzejewski T.M."/>
            <person name="Davidsen T.M."/>
            <person name="Wayne K.J."/>
            <person name="Tettelin H."/>
            <person name="Glass J.I."/>
            <person name="Rusch D."/>
            <person name="Podicherti R."/>
            <person name="Tsui H.-C.T."/>
            <person name="Winkler M.E."/>
        </authorList>
    </citation>
    <scope>NUCLEOTIDE SEQUENCE</scope>
</reference>
<protein>
    <submittedName>
        <fullName evidence="2">Uncharacterized protein</fullName>
    </submittedName>
</protein>